<evidence type="ECO:0000256" key="6">
    <source>
        <dbReference type="ARBA" id="ARBA00022968"/>
    </source>
</evidence>
<evidence type="ECO:0000256" key="10">
    <source>
        <dbReference type="RuleBase" id="RU363063"/>
    </source>
</evidence>
<dbReference type="InterPro" id="IPR002659">
    <property type="entry name" value="Glyco_trans_31"/>
</dbReference>
<dbReference type="EC" id="2.4.1.-" evidence="10"/>
<dbReference type="Proteomes" id="UP000252519">
    <property type="component" value="Unassembled WGS sequence"/>
</dbReference>
<keyword evidence="4" id="KW-0808">Transferase</keyword>
<dbReference type="GO" id="GO:0000139">
    <property type="term" value="C:Golgi membrane"/>
    <property type="evidence" value="ECO:0007669"/>
    <property type="project" value="UniProtKB-SubCell"/>
</dbReference>
<evidence type="ECO:0000256" key="7">
    <source>
        <dbReference type="ARBA" id="ARBA00022989"/>
    </source>
</evidence>
<evidence type="ECO:0000313" key="11">
    <source>
        <dbReference type="EMBL" id="RCN51203.1"/>
    </source>
</evidence>
<evidence type="ECO:0000256" key="8">
    <source>
        <dbReference type="ARBA" id="ARBA00023034"/>
    </source>
</evidence>
<evidence type="ECO:0000313" key="12">
    <source>
        <dbReference type="Proteomes" id="UP000252519"/>
    </source>
</evidence>
<dbReference type="OrthoDB" id="6355886at2759"/>
<keyword evidence="9" id="KW-0472">Membrane</keyword>
<dbReference type="GO" id="GO:0016758">
    <property type="term" value="F:hexosyltransferase activity"/>
    <property type="evidence" value="ECO:0007669"/>
    <property type="project" value="InterPro"/>
</dbReference>
<accession>A0A368H3M0</accession>
<protein>
    <recommendedName>
        <fullName evidence="10">Hexosyltransferase</fullName>
        <ecNumber evidence="10">2.4.1.-</ecNumber>
    </recommendedName>
</protein>
<dbReference type="AlphaFoldDB" id="A0A368H3M0"/>
<evidence type="ECO:0000256" key="5">
    <source>
        <dbReference type="ARBA" id="ARBA00022692"/>
    </source>
</evidence>
<gene>
    <name evidence="11" type="ORF">ANCCAN_02564</name>
</gene>
<comment type="subcellular location">
    <subcellularLocation>
        <location evidence="1 10">Golgi apparatus membrane</location>
        <topology evidence="1 10">Single-pass type II membrane protein</topology>
    </subcellularLocation>
</comment>
<dbReference type="GO" id="GO:0006493">
    <property type="term" value="P:protein O-linked glycosylation"/>
    <property type="evidence" value="ECO:0007669"/>
    <property type="project" value="TreeGrafter"/>
</dbReference>
<dbReference type="PANTHER" id="PTHR11214:SF3">
    <property type="entry name" value="BETA-1,3-GALACTOSYLTRANSFERASE 6"/>
    <property type="match status" value="1"/>
</dbReference>
<dbReference type="Pfam" id="PF01762">
    <property type="entry name" value="Galactosyl_T"/>
    <property type="match status" value="1"/>
</dbReference>
<evidence type="ECO:0000256" key="3">
    <source>
        <dbReference type="ARBA" id="ARBA00022676"/>
    </source>
</evidence>
<evidence type="ECO:0000256" key="9">
    <source>
        <dbReference type="ARBA" id="ARBA00023136"/>
    </source>
</evidence>
<dbReference type="STRING" id="29170.A0A368H3M0"/>
<evidence type="ECO:0000256" key="4">
    <source>
        <dbReference type="ARBA" id="ARBA00022679"/>
    </source>
</evidence>
<dbReference type="PANTHER" id="PTHR11214">
    <property type="entry name" value="BETA-1,3-N-ACETYLGLUCOSAMINYLTRANSFERASE"/>
    <property type="match status" value="1"/>
</dbReference>
<organism evidence="11 12">
    <name type="scientific">Ancylostoma caninum</name>
    <name type="common">Dog hookworm</name>
    <dbReference type="NCBI Taxonomy" id="29170"/>
    <lineage>
        <taxon>Eukaryota</taxon>
        <taxon>Metazoa</taxon>
        <taxon>Ecdysozoa</taxon>
        <taxon>Nematoda</taxon>
        <taxon>Chromadorea</taxon>
        <taxon>Rhabditida</taxon>
        <taxon>Rhabditina</taxon>
        <taxon>Rhabditomorpha</taxon>
        <taxon>Strongyloidea</taxon>
        <taxon>Ancylostomatidae</taxon>
        <taxon>Ancylostomatinae</taxon>
        <taxon>Ancylostoma</taxon>
    </lineage>
</organism>
<keyword evidence="6" id="KW-0735">Signal-anchor</keyword>
<keyword evidence="8 10" id="KW-0333">Golgi apparatus</keyword>
<keyword evidence="5" id="KW-0812">Transmembrane</keyword>
<dbReference type="EMBL" id="JOJR01000015">
    <property type="protein sequence ID" value="RCN51203.1"/>
    <property type="molecule type" value="Genomic_DNA"/>
</dbReference>
<comment type="caution">
    <text evidence="11">The sequence shown here is derived from an EMBL/GenBank/DDBJ whole genome shotgun (WGS) entry which is preliminary data.</text>
</comment>
<sequence length="126" mass="14361">MALQCDPLSLVHINPKIHYNFTVLFPVGTADWKTNDAVSQEHHQYGDMLQTNFNDSYRNLTLKSYSLSNFVRKNCTSVRAVLKLDDDVEWNAQKMFAEMASVDASRKQLCCEFLPRGVPGRTCGEK</sequence>
<evidence type="ECO:0000256" key="2">
    <source>
        <dbReference type="ARBA" id="ARBA00008661"/>
    </source>
</evidence>
<keyword evidence="7" id="KW-1133">Transmembrane helix</keyword>
<evidence type="ECO:0000256" key="1">
    <source>
        <dbReference type="ARBA" id="ARBA00004323"/>
    </source>
</evidence>
<proteinExistence type="inferred from homology"/>
<keyword evidence="12" id="KW-1185">Reference proteome</keyword>
<comment type="similarity">
    <text evidence="2 10">Belongs to the glycosyltransferase 31 family.</text>
</comment>
<reference evidence="11 12" key="1">
    <citation type="submission" date="2014-10" db="EMBL/GenBank/DDBJ databases">
        <title>Draft genome of the hookworm Ancylostoma caninum.</title>
        <authorList>
            <person name="Mitreva M."/>
        </authorList>
    </citation>
    <scope>NUCLEOTIDE SEQUENCE [LARGE SCALE GENOMIC DNA]</scope>
    <source>
        <strain evidence="11 12">Baltimore</strain>
    </source>
</reference>
<keyword evidence="3 10" id="KW-0328">Glycosyltransferase</keyword>
<name>A0A368H3M0_ANCCA</name>